<dbReference type="AlphaFoldDB" id="A0A8H7A8T3"/>
<gene>
    <name evidence="2" type="ORF">GJ744_004356</name>
</gene>
<feature type="region of interest" description="Disordered" evidence="1">
    <location>
        <begin position="60"/>
        <end position="79"/>
    </location>
</feature>
<sequence>MDVREELTHNLKHVIETSMEKEDFEYYNAQLKEFEDGKAPKPVWAKTRWAGYFKPVGTEEVGTEEVGTEEVGTEEVGTE</sequence>
<evidence type="ECO:0000313" key="3">
    <source>
        <dbReference type="Proteomes" id="UP000606974"/>
    </source>
</evidence>
<feature type="compositionally biased region" description="Acidic residues" evidence="1">
    <location>
        <begin position="61"/>
        <end position="79"/>
    </location>
</feature>
<evidence type="ECO:0000256" key="1">
    <source>
        <dbReference type="SAM" id="MobiDB-lite"/>
    </source>
</evidence>
<keyword evidence="3" id="KW-1185">Reference proteome</keyword>
<proteinExistence type="predicted"/>
<dbReference type="OrthoDB" id="10500355at2759"/>
<reference evidence="2" key="1">
    <citation type="submission" date="2020-02" db="EMBL/GenBank/DDBJ databases">
        <authorList>
            <person name="Palmer J.M."/>
        </authorList>
    </citation>
    <scope>NUCLEOTIDE SEQUENCE</scope>
    <source>
        <strain evidence="2">EPUS1.4</strain>
        <tissue evidence="2">Thallus</tissue>
    </source>
</reference>
<organism evidence="2 3">
    <name type="scientific">Endocarpon pusillum</name>
    <dbReference type="NCBI Taxonomy" id="364733"/>
    <lineage>
        <taxon>Eukaryota</taxon>
        <taxon>Fungi</taxon>
        <taxon>Dikarya</taxon>
        <taxon>Ascomycota</taxon>
        <taxon>Pezizomycotina</taxon>
        <taxon>Eurotiomycetes</taxon>
        <taxon>Chaetothyriomycetidae</taxon>
        <taxon>Verrucariales</taxon>
        <taxon>Verrucariaceae</taxon>
        <taxon>Endocarpon</taxon>
    </lineage>
</organism>
<evidence type="ECO:0000313" key="2">
    <source>
        <dbReference type="EMBL" id="KAF7503074.1"/>
    </source>
</evidence>
<accession>A0A8H7A8T3</accession>
<dbReference type="Proteomes" id="UP000606974">
    <property type="component" value="Unassembled WGS sequence"/>
</dbReference>
<protein>
    <submittedName>
        <fullName evidence="2">Uncharacterized protein</fullName>
    </submittedName>
</protein>
<comment type="caution">
    <text evidence="2">The sequence shown here is derived from an EMBL/GenBank/DDBJ whole genome shotgun (WGS) entry which is preliminary data.</text>
</comment>
<name>A0A8H7A8T3_9EURO</name>
<dbReference type="EMBL" id="JAACFV010000199">
    <property type="protein sequence ID" value="KAF7503074.1"/>
    <property type="molecule type" value="Genomic_DNA"/>
</dbReference>